<dbReference type="InterPro" id="IPR012337">
    <property type="entry name" value="RNaseH-like_sf"/>
</dbReference>
<evidence type="ECO:0000256" key="1">
    <source>
        <dbReference type="SAM" id="MobiDB-lite"/>
    </source>
</evidence>
<name>A0ABS4CZ51_9BACI</name>
<dbReference type="EMBL" id="JAFDST010000003">
    <property type="protein sequence ID" value="MBP1082657.1"/>
    <property type="molecule type" value="Genomic_DNA"/>
</dbReference>
<proteinExistence type="predicted"/>
<dbReference type="Pfam" id="PF00929">
    <property type="entry name" value="RNase_T"/>
    <property type="match status" value="1"/>
</dbReference>
<feature type="region of interest" description="Disordered" evidence="1">
    <location>
        <begin position="192"/>
        <end position="213"/>
    </location>
</feature>
<evidence type="ECO:0000313" key="4">
    <source>
        <dbReference type="Proteomes" id="UP000674416"/>
    </source>
</evidence>
<dbReference type="InterPro" id="IPR036397">
    <property type="entry name" value="RNaseH_sf"/>
</dbReference>
<dbReference type="PANTHER" id="PTHR30231">
    <property type="entry name" value="DNA POLYMERASE III SUBUNIT EPSILON"/>
    <property type="match status" value="1"/>
</dbReference>
<evidence type="ECO:0000313" key="3">
    <source>
        <dbReference type="EMBL" id="MBP1082657.1"/>
    </source>
</evidence>
<dbReference type="CDD" id="cd06130">
    <property type="entry name" value="DNA_pol_III_epsilon_like"/>
    <property type="match status" value="1"/>
</dbReference>
<reference evidence="3 4" key="1">
    <citation type="submission" date="2021-01" db="EMBL/GenBank/DDBJ databases">
        <title>Genomic Encyclopedia of Type Strains, Phase IV (KMG-IV): sequencing the most valuable type-strain genomes for metagenomic binning, comparative biology and taxonomic classification.</title>
        <authorList>
            <person name="Goeker M."/>
        </authorList>
    </citation>
    <scope>NUCLEOTIDE SEQUENCE [LARGE SCALE GENOMIC DNA]</scope>
    <source>
        <strain evidence="3 4">DSM 103394</strain>
    </source>
</reference>
<comment type="caution">
    <text evidence="3">The sequence shown here is derived from an EMBL/GenBank/DDBJ whole genome shotgun (WGS) entry which is preliminary data.</text>
</comment>
<keyword evidence="3" id="KW-0808">Transferase</keyword>
<gene>
    <name evidence="3" type="ORF">JOC74_003160</name>
</gene>
<keyword evidence="4" id="KW-1185">Reference proteome</keyword>
<dbReference type="GO" id="GO:0003887">
    <property type="term" value="F:DNA-directed DNA polymerase activity"/>
    <property type="evidence" value="ECO:0007669"/>
    <property type="project" value="UniProtKB-EC"/>
</dbReference>
<evidence type="ECO:0000259" key="2">
    <source>
        <dbReference type="SMART" id="SM00479"/>
    </source>
</evidence>
<dbReference type="InterPro" id="IPR013520">
    <property type="entry name" value="Ribonucl_H"/>
</dbReference>
<dbReference type="SMART" id="SM00479">
    <property type="entry name" value="EXOIII"/>
    <property type="match status" value="1"/>
</dbReference>
<dbReference type="Gene3D" id="3.30.420.10">
    <property type="entry name" value="Ribonuclease H-like superfamily/Ribonuclease H"/>
    <property type="match status" value="1"/>
</dbReference>
<dbReference type="PANTHER" id="PTHR30231:SF42">
    <property type="entry name" value="EXONUCLEASE"/>
    <property type="match status" value="1"/>
</dbReference>
<accession>A0ABS4CZ51</accession>
<dbReference type="SUPFAM" id="SSF53098">
    <property type="entry name" value="Ribonuclease H-like"/>
    <property type="match status" value="1"/>
</dbReference>
<protein>
    <submittedName>
        <fullName evidence="3">DNA polymerase-3 subunit epsilon</fullName>
        <ecNumber evidence="3">2.7.7.7</ecNumber>
    </submittedName>
</protein>
<keyword evidence="3" id="KW-0548">Nucleotidyltransferase</keyword>
<feature type="domain" description="Exonuclease" evidence="2">
    <location>
        <begin position="4"/>
        <end position="168"/>
    </location>
</feature>
<dbReference type="RefSeq" id="WP_098945269.1">
    <property type="nucleotide sequence ID" value="NZ_JAFDST010000003.1"/>
</dbReference>
<dbReference type="Proteomes" id="UP000674416">
    <property type="component" value="Unassembled WGS sequence"/>
</dbReference>
<organism evidence="3 4">
    <name type="scientific">Bacillus capparidis</name>
    <dbReference type="NCBI Taxonomy" id="1840411"/>
    <lineage>
        <taxon>Bacteria</taxon>
        <taxon>Bacillati</taxon>
        <taxon>Bacillota</taxon>
        <taxon>Bacilli</taxon>
        <taxon>Bacillales</taxon>
        <taxon>Bacillaceae</taxon>
        <taxon>Bacillus</taxon>
    </lineage>
</organism>
<sequence>MDLKTVAIDFETANAARDSACSIGVVVYEEKEVVLEKEWYIRPKNNWFHSINTSIHGINANMVEDKPTFDELWPEISPLLENSFVIAHNASFDFSVLRKTLDTYNLEYPELEYSCTMQMARRFWTDLYNHRLSTIAEILEFSFQHHNALEDAKAAMLIFQHISKTISAVNHDEVLNHLSLKKGLLYAGGYKSSSAPKTTKRLKPRSQTNYRLF</sequence>
<dbReference type="EC" id="2.7.7.7" evidence="3"/>